<dbReference type="eggNOG" id="COG1902">
    <property type="taxonomic scope" value="Bacteria"/>
</dbReference>
<dbReference type="InterPro" id="IPR001155">
    <property type="entry name" value="OxRdtase_FMN_N"/>
</dbReference>
<evidence type="ECO:0000313" key="4">
    <source>
        <dbReference type="EMBL" id="ADY26691.1"/>
    </source>
</evidence>
<protein>
    <submittedName>
        <fullName evidence="4">NADPH dehydrogenase</fullName>
        <ecNumber evidence="4">1.6.99.1</ecNumber>
    </submittedName>
</protein>
<dbReference type="Pfam" id="PF00724">
    <property type="entry name" value="Oxidored_FMN"/>
    <property type="match status" value="1"/>
</dbReference>
<accession>F0RKB2</accession>
<dbReference type="EMBL" id="CP002536">
    <property type="protein sequence ID" value="ADY26691.1"/>
    <property type="molecule type" value="Genomic_DNA"/>
</dbReference>
<dbReference type="AlphaFoldDB" id="F0RKB2"/>
<proteinExistence type="predicted"/>
<dbReference type="OrthoDB" id="9772736at2"/>
<evidence type="ECO:0000256" key="1">
    <source>
        <dbReference type="ARBA" id="ARBA00022630"/>
    </source>
</evidence>
<gene>
    <name evidence="4" type="ordered locus">Deipr_1553</name>
</gene>
<evidence type="ECO:0000259" key="3">
    <source>
        <dbReference type="Pfam" id="PF00724"/>
    </source>
</evidence>
<dbReference type="InterPro" id="IPR051799">
    <property type="entry name" value="NADH_flavin_oxidoreductase"/>
</dbReference>
<dbReference type="STRING" id="693977.Deipr_1553"/>
<reference evidence="5" key="1">
    <citation type="submission" date="2011-02" db="EMBL/GenBank/DDBJ databases">
        <title>The complete sequence of chromosome of Deinococcus proteolyticus DSM 20540.</title>
        <authorList>
            <consortium name="US DOE Joint Genome Institute (JGI-PGF)"/>
            <person name="Lucas S."/>
            <person name="Copeland A."/>
            <person name="Lapidus A."/>
            <person name="Bruce D."/>
            <person name="Goodwin L."/>
            <person name="Pitluck S."/>
            <person name="Kyrpides N."/>
            <person name="Mavromatis K."/>
            <person name="Pagani I."/>
            <person name="Ivanova N."/>
            <person name="Ovchinnikova G."/>
            <person name="Zeytun A."/>
            <person name="Detter J.C."/>
            <person name="Han C."/>
            <person name="Land M."/>
            <person name="Hauser L."/>
            <person name="Markowitz V."/>
            <person name="Cheng J.-F."/>
            <person name="Hugenholtz P."/>
            <person name="Woyke T."/>
            <person name="Wu D."/>
            <person name="Pukall R."/>
            <person name="Steenblock K."/>
            <person name="Brambilla E."/>
            <person name="Klenk H.-P."/>
            <person name="Eisen J.A."/>
        </authorList>
    </citation>
    <scope>NUCLEOTIDE SEQUENCE [LARGE SCALE GENOMIC DNA]</scope>
    <source>
        <strain evidence="5">ATCC 35074 / DSM 20540 / JCM 6276 / NBRC 101906 / NCIMB 13154 / VKM Ac-1939 / CCM 2703 / MRP</strain>
    </source>
</reference>
<evidence type="ECO:0000256" key="2">
    <source>
        <dbReference type="ARBA" id="ARBA00023002"/>
    </source>
</evidence>
<dbReference type="KEGG" id="dpt:Deipr_1553"/>
<feature type="domain" description="NADH:flavin oxidoreductase/NADH oxidase N-terminal" evidence="3">
    <location>
        <begin position="11"/>
        <end position="338"/>
    </location>
</feature>
<dbReference type="PANTHER" id="PTHR43656">
    <property type="entry name" value="BINDING OXIDOREDUCTASE, PUTATIVE (AFU_ORTHOLOGUE AFUA_2G08260)-RELATED"/>
    <property type="match status" value="1"/>
</dbReference>
<dbReference type="InterPro" id="IPR013785">
    <property type="entry name" value="Aldolase_TIM"/>
</dbReference>
<sequence length="408" mass="43592">MTAVTEPAVTEPLTLPCGVTVKNRLLKGAMSEALGRRDHAPRPELPALYRRWAEGGTGILLTGNVMVDARALGEPGNVVLEDERHLAEFHAWAVQGSRNGAALWMQLNHPGKQAPRGLNAGGTVAPSAVPYPGGMARAFETPRALTVSEIHDLTARFARSARLAQRAGFGGVQLHAAHGYLMSQFLSPRHNVRRDEYGGSLENRMRFVLETFRAVRAAVGPHFPVSVKLNSSDFVRGGFSEEDSLAVVAALGEQGCDLIEISGGTYEKPMMLGSRERGGFFADFAGRARAAAGVPLCVTGGFRDAATIRQALASGAADVVGLARPLVTDPQFSARVLRGEDVSSEVRPLRTGVALLDGTGYLEIAWYEDAMRRLARGEQVRASEAPLLALARIAAETGLGAVLKRRRA</sequence>
<dbReference type="Gene3D" id="3.20.20.70">
    <property type="entry name" value="Aldolase class I"/>
    <property type="match status" value="1"/>
</dbReference>
<dbReference type="EC" id="1.6.99.1" evidence="4"/>
<dbReference type="RefSeq" id="WP_013615299.1">
    <property type="nucleotide sequence ID" value="NC_015161.1"/>
</dbReference>
<dbReference type="SUPFAM" id="SSF51395">
    <property type="entry name" value="FMN-linked oxidoreductases"/>
    <property type="match status" value="1"/>
</dbReference>
<dbReference type="HOGENOM" id="CLU_012153_6_2_0"/>
<organism evidence="4 5">
    <name type="scientific">Deinococcus proteolyticus (strain ATCC 35074 / DSM 20540 / JCM 6276 / NBRC 101906 / NCIMB 13154 / VKM Ac-1939 / CCM 2703 / MRP)</name>
    <dbReference type="NCBI Taxonomy" id="693977"/>
    <lineage>
        <taxon>Bacteria</taxon>
        <taxon>Thermotogati</taxon>
        <taxon>Deinococcota</taxon>
        <taxon>Deinococci</taxon>
        <taxon>Deinococcales</taxon>
        <taxon>Deinococcaceae</taxon>
        <taxon>Deinococcus</taxon>
    </lineage>
</organism>
<keyword evidence="5" id="KW-1185">Reference proteome</keyword>
<dbReference type="GO" id="GO:0010181">
    <property type="term" value="F:FMN binding"/>
    <property type="evidence" value="ECO:0007669"/>
    <property type="project" value="InterPro"/>
</dbReference>
<keyword evidence="2 4" id="KW-0560">Oxidoreductase</keyword>
<keyword evidence="1" id="KW-0285">Flavoprotein</keyword>
<dbReference type="PANTHER" id="PTHR43656:SF2">
    <property type="entry name" value="BINDING OXIDOREDUCTASE, PUTATIVE (AFU_ORTHOLOGUE AFUA_2G08260)-RELATED"/>
    <property type="match status" value="1"/>
</dbReference>
<evidence type="ECO:0000313" key="5">
    <source>
        <dbReference type="Proteomes" id="UP000007718"/>
    </source>
</evidence>
<name>F0RKB2_DEIPM</name>
<dbReference type="GO" id="GO:0003959">
    <property type="term" value="F:NADPH dehydrogenase activity"/>
    <property type="evidence" value="ECO:0007669"/>
    <property type="project" value="UniProtKB-EC"/>
</dbReference>
<dbReference type="Proteomes" id="UP000007718">
    <property type="component" value="Chromosome"/>
</dbReference>
<dbReference type="CDD" id="cd04733">
    <property type="entry name" value="OYE_like_2_FMN"/>
    <property type="match status" value="1"/>
</dbReference>
<reference evidence="4 5" key="2">
    <citation type="journal article" date="2012" name="Stand. Genomic Sci.">
        <title>Complete genome sequence of the orange-red pigmented, radioresistant Deinococcus proteolyticus type strain (MRP(T)).</title>
        <authorList>
            <person name="Copeland A."/>
            <person name="Zeytun A."/>
            <person name="Yassawong M."/>
            <person name="Nolan M."/>
            <person name="Lucas S."/>
            <person name="Hammon N."/>
            <person name="Deshpande S."/>
            <person name="Cheng J.F."/>
            <person name="Han C."/>
            <person name="Tapia R."/>
            <person name="Goodwin L.A."/>
            <person name="Pitluck S."/>
            <person name="Mavromatis K."/>
            <person name="Liolios K."/>
            <person name="Pagani I."/>
            <person name="Ivanova N."/>
            <person name="Mikhailova N."/>
            <person name="Pati A."/>
            <person name="Chen A."/>
            <person name="Palaniappan K."/>
            <person name="Land M."/>
            <person name="Hauser L."/>
            <person name="Jeffries C.D."/>
            <person name="Brambilla E.M."/>
            <person name="Rohde M."/>
            <person name="Sikorski J."/>
            <person name="Pukall R."/>
            <person name="Goker M."/>
            <person name="Detter J.C."/>
            <person name="Woyke T."/>
            <person name="Bristow J."/>
            <person name="Eisen J.A."/>
            <person name="Markowitz V."/>
            <person name="Hugenholtz P."/>
            <person name="Kyrpides N.C."/>
            <person name="Klenk H.P."/>
            <person name="Lapidus A."/>
        </authorList>
    </citation>
    <scope>NUCLEOTIDE SEQUENCE [LARGE SCALE GENOMIC DNA]</scope>
    <source>
        <strain evidence="5">ATCC 35074 / DSM 20540 / JCM 6276 / NBRC 101906 / NCIMB 13154 / VKM Ac-1939 / CCM 2703 / MRP</strain>
    </source>
</reference>